<name>A0A448WKL5_9PLAT</name>
<dbReference type="Proteomes" id="UP000784294">
    <property type="component" value="Unassembled WGS sequence"/>
</dbReference>
<sequence length="68" mass="7656">MRLASQPTFTDSTIAYGGQAPAIRFRITGHSLVWHRERTPWNLLGPNNTLKAKLWVPGVEPGERTREA</sequence>
<gene>
    <name evidence="1" type="ORF">PXEA_LOCUS7432</name>
</gene>
<reference evidence="1" key="1">
    <citation type="submission" date="2018-11" db="EMBL/GenBank/DDBJ databases">
        <authorList>
            <consortium name="Pathogen Informatics"/>
        </authorList>
    </citation>
    <scope>NUCLEOTIDE SEQUENCE</scope>
</reference>
<organism evidence="1 2">
    <name type="scientific">Protopolystoma xenopodis</name>
    <dbReference type="NCBI Taxonomy" id="117903"/>
    <lineage>
        <taxon>Eukaryota</taxon>
        <taxon>Metazoa</taxon>
        <taxon>Spiralia</taxon>
        <taxon>Lophotrochozoa</taxon>
        <taxon>Platyhelminthes</taxon>
        <taxon>Monogenea</taxon>
        <taxon>Polyopisthocotylea</taxon>
        <taxon>Polystomatidea</taxon>
        <taxon>Polystomatidae</taxon>
        <taxon>Protopolystoma</taxon>
    </lineage>
</organism>
<evidence type="ECO:0000313" key="2">
    <source>
        <dbReference type="Proteomes" id="UP000784294"/>
    </source>
</evidence>
<comment type="caution">
    <text evidence="1">The sequence shown here is derived from an EMBL/GenBank/DDBJ whole genome shotgun (WGS) entry which is preliminary data.</text>
</comment>
<dbReference type="EMBL" id="CAAALY010019631">
    <property type="protein sequence ID" value="VEL13992.1"/>
    <property type="molecule type" value="Genomic_DNA"/>
</dbReference>
<dbReference type="AlphaFoldDB" id="A0A448WKL5"/>
<proteinExistence type="predicted"/>
<protein>
    <submittedName>
        <fullName evidence="1">Uncharacterized protein</fullName>
    </submittedName>
</protein>
<keyword evidence="2" id="KW-1185">Reference proteome</keyword>
<accession>A0A448WKL5</accession>
<evidence type="ECO:0000313" key="1">
    <source>
        <dbReference type="EMBL" id="VEL13992.1"/>
    </source>
</evidence>